<evidence type="ECO:0000256" key="1">
    <source>
        <dbReference type="ARBA" id="ARBA00000085"/>
    </source>
</evidence>
<dbReference type="SMART" id="SM00387">
    <property type="entry name" value="HATPase_c"/>
    <property type="match status" value="1"/>
</dbReference>
<evidence type="ECO:0000313" key="6">
    <source>
        <dbReference type="Proteomes" id="UP000441389"/>
    </source>
</evidence>
<dbReference type="PANTHER" id="PTHR43065">
    <property type="entry name" value="SENSOR HISTIDINE KINASE"/>
    <property type="match status" value="1"/>
</dbReference>
<dbReference type="Gene3D" id="1.10.287.130">
    <property type="match status" value="1"/>
</dbReference>
<keyword evidence="5" id="KW-0808">Transferase</keyword>
<evidence type="ECO:0000256" key="3">
    <source>
        <dbReference type="ARBA" id="ARBA00022553"/>
    </source>
</evidence>
<comment type="catalytic activity">
    <reaction evidence="1">
        <text>ATP + protein L-histidine = ADP + protein N-phospho-L-histidine.</text>
        <dbReference type="EC" id="2.7.13.3"/>
    </reaction>
</comment>
<feature type="domain" description="Histidine kinase" evidence="4">
    <location>
        <begin position="10"/>
        <end position="229"/>
    </location>
</feature>
<dbReference type="EMBL" id="WQMS01000006">
    <property type="protein sequence ID" value="MVO77045.1"/>
    <property type="molecule type" value="Genomic_DNA"/>
</dbReference>
<keyword evidence="3" id="KW-0597">Phosphoprotein</keyword>
<dbReference type="Pfam" id="PF02518">
    <property type="entry name" value="HATPase_c"/>
    <property type="match status" value="1"/>
</dbReference>
<gene>
    <name evidence="5" type="ORF">GON01_03710</name>
</gene>
<dbReference type="InterPro" id="IPR003594">
    <property type="entry name" value="HATPase_dom"/>
</dbReference>
<dbReference type="PROSITE" id="PS50109">
    <property type="entry name" value="HIS_KIN"/>
    <property type="match status" value="1"/>
</dbReference>
<accession>A0A6I4IY42</accession>
<evidence type="ECO:0000256" key="2">
    <source>
        <dbReference type="ARBA" id="ARBA00012438"/>
    </source>
</evidence>
<dbReference type="InterPro" id="IPR004358">
    <property type="entry name" value="Sig_transdc_His_kin-like_C"/>
</dbReference>
<keyword evidence="6" id="KW-1185">Reference proteome</keyword>
<dbReference type="PANTHER" id="PTHR43065:SF49">
    <property type="entry name" value="HISTIDINE KINASE"/>
    <property type="match status" value="1"/>
</dbReference>
<dbReference type="InterPro" id="IPR005467">
    <property type="entry name" value="His_kinase_dom"/>
</dbReference>
<dbReference type="GO" id="GO:0000155">
    <property type="term" value="F:phosphorelay sensor kinase activity"/>
    <property type="evidence" value="ECO:0007669"/>
    <property type="project" value="InterPro"/>
</dbReference>
<name>A0A6I4IY42_9SPHN</name>
<dbReference type="CDD" id="cd00082">
    <property type="entry name" value="HisKA"/>
    <property type="match status" value="1"/>
</dbReference>
<organism evidence="5 6">
    <name type="scientific">Sphingomonas horti</name>
    <dbReference type="NCBI Taxonomy" id="2682842"/>
    <lineage>
        <taxon>Bacteria</taxon>
        <taxon>Pseudomonadati</taxon>
        <taxon>Pseudomonadota</taxon>
        <taxon>Alphaproteobacteria</taxon>
        <taxon>Sphingomonadales</taxon>
        <taxon>Sphingomonadaceae</taxon>
        <taxon>Sphingomonas</taxon>
    </lineage>
</organism>
<dbReference type="SUPFAM" id="SSF55874">
    <property type="entry name" value="ATPase domain of HSP90 chaperone/DNA topoisomerase II/histidine kinase"/>
    <property type="match status" value="1"/>
</dbReference>
<dbReference type="Gene3D" id="3.30.565.10">
    <property type="entry name" value="Histidine kinase-like ATPase, C-terminal domain"/>
    <property type="match status" value="1"/>
</dbReference>
<dbReference type="InterPro" id="IPR036890">
    <property type="entry name" value="HATPase_C_sf"/>
</dbReference>
<keyword evidence="5" id="KW-0418">Kinase</keyword>
<dbReference type="AlphaFoldDB" id="A0A6I4IY42"/>
<dbReference type="SUPFAM" id="SSF47384">
    <property type="entry name" value="Homodimeric domain of signal transducing histidine kinase"/>
    <property type="match status" value="1"/>
</dbReference>
<sequence length="263" mass="28431">MTALGEMTTGIAHDFRNILCVIESGLRLAEDCLDDAEKRGPCLAAAHDGVARGLRMTSRLLAFANRQELAPGPRSLNDLLRDLELFLKYGAGPSIRLVLRLSPNLPTCLIDPPQFNAAILNLVVNARDAMPDGGEIVIDTAPVVGAPPAGRAADHDLFVRVRVEDEGEGMPLEVARRIFDPYFTTKGETGTGLGVPQVCAFMKSVGGYVRIDSRVGEGTAFDLFFPACDQDSPAFPGLWRQLDRWVNEGGAPGDLTPRFRRSA</sequence>
<evidence type="ECO:0000313" key="5">
    <source>
        <dbReference type="EMBL" id="MVO77045.1"/>
    </source>
</evidence>
<dbReference type="EC" id="2.7.13.3" evidence="2"/>
<dbReference type="PRINTS" id="PR00344">
    <property type="entry name" value="BCTRLSENSOR"/>
</dbReference>
<dbReference type="Proteomes" id="UP000441389">
    <property type="component" value="Unassembled WGS sequence"/>
</dbReference>
<dbReference type="InterPro" id="IPR003661">
    <property type="entry name" value="HisK_dim/P_dom"/>
</dbReference>
<dbReference type="SMART" id="SM00388">
    <property type="entry name" value="HisKA"/>
    <property type="match status" value="1"/>
</dbReference>
<evidence type="ECO:0000259" key="4">
    <source>
        <dbReference type="PROSITE" id="PS50109"/>
    </source>
</evidence>
<dbReference type="InterPro" id="IPR036097">
    <property type="entry name" value="HisK_dim/P_sf"/>
</dbReference>
<protein>
    <recommendedName>
        <fullName evidence="2">histidine kinase</fullName>
        <ecNumber evidence="2">2.7.13.3</ecNumber>
    </recommendedName>
</protein>
<comment type="caution">
    <text evidence="5">The sequence shown here is derived from an EMBL/GenBank/DDBJ whole genome shotgun (WGS) entry which is preliminary data.</text>
</comment>
<reference evidence="5 6" key="1">
    <citation type="submission" date="2019-12" db="EMBL/GenBank/DDBJ databases">
        <authorList>
            <person name="Huq M.A."/>
        </authorList>
    </citation>
    <scope>NUCLEOTIDE SEQUENCE [LARGE SCALE GENOMIC DNA]</scope>
    <source>
        <strain evidence="5 6">MAH-20</strain>
    </source>
</reference>
<proteinExistence type="predicted"/>